<sequence length="122" mass="13014">MACSAGLLLAACGGSDGTEDKVDGQVSATLDGTTYTLPARCREHEGEISIFSVDDGSGVEIAARQMGEKLNLDIFVGESDYSTPNLDQWERTSEGLEGSGRLWLDNADNYREYPVTVQASCG</sequence>
<evidence type="ECO:0000313" key="2">
    <source>
        <dbReference type="Proteomes" id="UP000260351"/>
    </source>
</evidence>
<accession>A0A3E1K662</accession>
<protein>
    <submittedName>
        <fullName evidence="1">Uncharacterized protein</fullName>
    </submittedName>
</protein>
<organism evidence="1 2">
    <name type="scientific">Wenzhouxiangella sediminis</name>
    <dbReference type="NCBI Taxonomy" id="1792836"/>
    <lineage>
        <taxon>Bacteria</taxon>
        <taxon>Pseudomonadati</taxon>
        <taxon>Pseudomonadota</taxon>
        <taxon>Gammaproteobacteria</taxon>
        <taxon>Chromatiales</taxon>
        <taxon>Wenzhouxiangellaceae</taxon>
        <taxon>Wenzhouxiangella</taxon>
    </lineage>
</organism>
<dbReference type="EMBL" id="QUZK01000046">
    <property type="protein sequence ID" value="RFF29512.1"/>
    <property type="molecule type" value="Genomic_DNA"/>
</dbReference>
<comment type="caution">
    <text evidence="1">The sequence shown here is derived from an EMBL/GenBank/DDBJ whole genome shotgun (WGS) entry which is preliminary data.</text>
</comment>
<reference evidence="1 2" key="1">
    <citation type="submission" date="2018-08" db="EMBL/GenBank/DDBJ databases">
        <title>Wenzhouxiangella salilacus sp. nov., a novel bacterium isolated from a saline lake in Xinjiang Province, China.</title>
        <authorList>
            <person name="Han S."/>
        </authorList>
    </citation>
    <scope>NUCLEOTIDE SEQUENCE [LARGE SCALE GENOMIC DNA]</scope>
    <source>
        <strain evidence="1 2">XDB06</strain>
    </source>
</reference>
<gene>
    <name evidence="1" type="ORF">DZC52_12790</name>
</gene>
<dbReference type="AlphaFoldDB" id="A0A3E1K662"/>
<keyword evidence="2" id="KW-1185">Reference proteome</keyword>
<proteinExistence type="predicted"/>
<dbReference type="Proteomes" id="UP000260351">
    <property type="component" value="Unassembled WGS sequence"/>
</dbReference>
<name>A0A3E1K662_9GAMM</name>
<evidence type="ECO:0000313" key="1">
    <source>
        <dbReference type="EMBL" id="RFF29512.1"/>
    </source>
</evidence>